<dbReference type="AlphaFoldDB" id="D1AIF9"/>
<evidence type="ECO:0000313" key="2">
    <source>
        <dbReference type="Proteomes" id="UP000000845"/>
    </source>
</evidence>
<evidence type="ECO:0000313" key="1">
    <source>
        <dbReference type="EMBL" id="ACZ08543.1"/>
    </source>
</evidence>
<keyword evidence="2" id="KW-1185">Reference proteome</keyword>
<sequence length="243" mass="27540">MKYLYKALGLKKNDTVVVTGAGGKTSFCLELCEELKSNNRIIFTTTTKIFFPEVRKNYKIYVGNDFLHKTLTENGAYITGKEENGQGKLLPFSLDEIDSFKERADYLVIEGDGSRMRPLKGWKETEPVFVDRTDRTVGVITIKSLGLKVNDENIHRIELFRKISGAEEGEEVTKQHLFNVIIAENGLFKGAKGEKILLINQADSEKEFQDALDLAGLLVRENLLPDKIIISSLKEKKYYLLIL</sequence>
<dbReference type="Proteomes" id="UP000000845">
    <property type="component" value="Chromosome"/>
</dbReference>
<name>D1AIF9_SEBTE</name>
<dbReference type="RefSeq" id="WP_012861139.1">
    <property type="nucleotide sequence ID" value="NC_013517.1"/>
</dbReference>
<dbReference type="NCBIfam" id="TIGR03172">
    <property type="entry name" value="selenium cofactor biosynthesis protein YqeC"/>
    <property type="match status" value="1"/>
</dbReference>
<dbReference type="eggNOG" id="COG1192">
    <property type="taxonomic scope" value="Bacteria"/>
</dbReference>
<proteinExistence type="predicted"/>
<dbReference type="HOGENOM" id="CLU_068045_2_1_0"/>
<dbReference type="InterPro" id="IPR017587">
    <property type="entry name" value="YqeC"/>
</dbReference>
<reference evidence="1 2" key="2">
    <citation type="journal article" date="2010" name="Stand. Genomic Sci.">
        <title>Complete genome sequence of Sebaldella termitidis type strain (NCTC 11300).</title>
        <authorList>
            <person name="Harmon-Smith M."/>
            <person name="Celia L."/>
            <person name="Chertkov O."/>
            <person name="Lapidus A."/>
            <person name="Copeland A."/>
            <person name="Glavina Del Rio T."/>
            <person name="Nolan M."/>
            <person name="Lucas S."/>
            <person name="Tice H."/>
            <person name="Cheng J.F."/>
            <person name="Han C."/>
            <person name="Detter J.C."/>
            <person name="Bruce D."/>
            <person name="Goodwin L."/>
            <person name="Pitluck S."/>
            <person name="Pati A."/>
            <person name="Liolios K."/>
            <person name="Ivanova N."/>
            <person name="Mavromatis K."/>
            <person name="Mikhailova N."/>
            <person name="Chen A."/>
            <person name="Palaniappan K."/>
            <person name="Land M."/>
            <person name="Hauser L."/>
            <person name="Chang Y.J."/>
            <person name="Jeffries C.D."/>
            <person name="Brettin T."/>
            <person name="Goker M."/>
            <person name="Beck B."/>
            <person name="Bristow J."/>
            <person name="Eisen J.A."/>
            <person name="Markowitz V."/>
            <person name="Hugenholtz P."/>
            <person name="Kyrpides N.C."/>
            <person name="Klenk H.P."/>
            <person name="Chen F."/>
        </authorList>
    </citation>
    <scope>NUCLEOTIDE SEQUENCE [LARGE SCALE GENOMIC DNA]</scope>
    <source>
        <strain evidence="2">ATCC 33386 / NCTC 11300</strain>
    </source>
</reference>
<protein>
    <recommendedName>
        <fullName evidence="3">Selenium-dependent hydroxylase accessory protein YqeC</fullName>
    </recommendedName>
</protein>
<dbReference type="STRING" id="526218.Sterm_1685"/>
<dbReference type="KEGG" id="str:Sterm_1685"/>
<accession>D1AIF9</accession>
<gene>
    <name evidence="1" type="ordered locus">Sterm_1685</name>
</gene>
<reference evidence="2" key="1">
    <citation type="submission" date="2009-09" db="EMBL/GenBank/DDBJ databases">
        <title>The complete chromosome of Sebaldella termitidis ATCC 33386.</title>
        <authorList>
            <consortium name="US DOE Joint Genome Institute (JGI-PGF)"/>
            <person name="Lucas S."/>
            <person name="Copeland A."/>
            <person name="Lapidus A."/>
            <person name="Glavina del Rio T."/>
            <person name="Dalin E."/>
            <person name="Tice H."/>
            <person name="Bruce D."/>
            <person name="Goodwin L."/>
            <person name="Pitluck S."/>
            <person name="Kyrpides N."/>
            <person name="Mavromatis K."/>
            <person name="Ivanova N."/>
            <person name="Mikhailova N."/>
            <person name="Sims D."/>
            <person name="Meincke L."/>
            <person name="Brettin T."/>
            <person name="Detter J.C."/>
            <person name="Han C."/>
            <person name="Larimer F."/>
            <person name="Land M."/>
            <person name="Hauser L."/>
            <person name="Markowitz V."/>
            <person name="Cheng J.F."/>
            <person name="Hugenholtz P."/>
            <person name="Woyke T."/>
            <person name="Wu D."/>
            <person name="Eisen J.A."/>
        </authorList>
    </citation>
    <scope>NUCLEOTIDE SEQUENCE [LARGE SCALE GENOMIC DNA]</scope>
    <source>
        <strain evidence="2">ATCC 33386 / NCTC 11300</strain>
    </source>
</reference>
<organism evidence="1 2">
    <name type="scientific">Sebaldella termitidis (strain ATCC 33386 / NCTC 11300)</name>
    <dbReference type="NCBI Taxonomy" id="526218"/>
    <lineage>
        <taxon>Bacteria</taxon>
        <taxon>Fusobacteriati</taxon>
        <taxon>Fusobacteriota</taxon>
        <taxon>Fusobacteriia</taxon>
        <taxon>Fusobacteriales</taxon>
        <taxon>Leptotrichiaceae</taxon>
        <taxon>Sebaldella</taxon>
    </lineage>
</organism>
<dbReference type="EMBL" id="CP001739">
    <property type="protein sequence ID" value="ACZ08543.1"/>
    <property type="molecule type" value="Genomic_DNA"/>
</dbReference>
<evidence type="ECO:0008006" key="3">
    <source>
        <dbReference type="Google" id="ProtNLM"/>
    </source>
</evidence>
<dbReference type="Pfam" id="PF19842">
    <property type="entry name" value="YqeC"/>
    <property type="match status" value="1"/>
</dbReference>